<feature type="compositionally biased region" description="Gly residues" evidence="1">
    <location>
        <begin position="51"/>
        <end position="65"/>
    </location>
</feature>
<proteinExistence type="predicted"/>
<evidence type="ECO:0000256" key="1">
    <source>
        <dbReference type="SAM" id="MobiDB-lite"/>
    </source>
</evidence>
<dbReference type="AlphaFoldDB" id="A0A3A8IU35"/>
<name>A0A3A8IU35_9BACT</name>
<sequence length="185" mass="18674">MRERYRQNWRVVRSPTAVRPPPAWEQPSSLGAGSAGSVGSTGSAGSTGSVGSTGSGSSPGSGGSGHVCVKETSIGGRAIPECSSTGCSVATCTPGARPGSLGRSTAAESSQTVKRRSRSRVKMSRFATVKSPVGPTAPCSAWAQGWPSTFSVQCTHGRKGTSSGEGVKPSTRVLPSTSTEHIAPP</sequence>
<dbReference type="Proteomes" id="UP000268094">
    <property type="component" value="Unassembled WGS sequence"/>
</dbReference>
<keyword evidence="3" id="KW-1185">Reference proteome</keyword>
<gene>
    <name evidence="2" type="ORF">D7V88_18275</name>
</gene>
<feature type="region of interest" description="Disordered" evidence="1">
    <location>
        <begin position="93"/>
        <end position="122"/>
    </location>
</feature>
<dbReference type="EMBL" id="RAVZ01000117">
    <property type="protein sequence ID" value="RKG86258.1"/>
    <property type="molecule type" value="Genomic_DNA"/>
</dbReference>
<organism evidence="2 3">
    <name type="scientific">Corallococcus terminator</name>
    <dbReference type="NCBI Taxonomy" id="2316733"/>
    <lineage>
        <taxon>Bacteria</taxon>
        <taxon>Pseudomonadati</taxon>
        <taxon>Myxococcota</taxon>
        <taxon>Myxococcia</taxon>
        <taxon>Myxococcales</taxon>
        <taxon>Cystobacterineae</taxon>
        <taxon>Myxococcaceae</taxon>
        <taxon>Corallococcus</taxon>
    </lineage>
</organism>
<feature type="compositionally biased region" description="Low complexity" evidence="1">
    <location>
        <begin position="27"/>
        <end position="50"/>
    </location>
</feature>
<feature type="region of interest" description="Disordered" evidence="1">
    <location>
        <begin position="1"/>
        <end position="65"/>
    </location>
</feature>
<accession>A0A3A8IU35</accession>
<feature type="compositionally biased region" description="Polar residues" evidence="1">
    <location>
        <begin position="173"/>
        <end position="185"/>
    </location>
</feature>
<evidence type="ECO:0000313" key="2">
    <source>
        <dbReference type="EMBL" id="RKG86258.1"/>
    </source>
</evidence>
<comment type="caution">
    <text evidence="2">The sequence shown here is derived from an EMBL/GenBank/DDBJ whole genome shotgun (WGS) entry which is preliminary data.</text>
</comment>
<feature type="region of interest" description="Disordered" evidence="1">
    <location>
        <begin position="154"/>
        <end position="185"/>
    </location>
</feature>
<evidence type="ECO:0000313" key="3">
    <source>
        <dbReference type="Proteomes" id="UP000268094"/>
    </source>
</evidence>
<protein>
    <submittedName>
        <fullName evidence="2">Uncharacterized protein</fullName>
    </submittedName>
</protein>
<reference evidence="3" key="1">
    <citation type="submission" date="2018-09" db="EMBL/GenBank/DDBJ databases">
        <authorList>
            <person name="Livingstone P.G."/>
            <person name="Whitworth D.E."/>
        </authorList>
    </citation>
    <scope>NUCLEOTIDE SEQUENCE [LARGE SCALE GENOMIC DNA]</scope>
    <source>
        <strain evidence="3">CA054A</strain>
    </source>
</reference>
<feature type="compositionally biased region" description="Basic residues" evidence="1">
    <location>
        <begin position="113"/>
        <end position="122"/>
    </location>
</feature>
<feature type="compositionally biased region" description="Polar residues" evidence="1">
    <location>
        <begin position="154"/>
        <end position="164"/>
    </location>
</feature>